<proteinExistence type="predicted"/>
<dbReference type="InterPro" id="IPR009081">
    <property type="entry name" value="PP-bd_ACP"/>
</dbReference>
<dbReference type="SMART" id="SM00823">
    <property type="entry name" value="PKS_PP"/>
    <property type="match status" value="1"/>
</dbReference>
<dbReference type="Pfam" id="PF00550">
    <property type="entry name" value="PP-binding"/>
    <property type="match status" value="1"/>
</dbReference>
<dbReference type="InterPro" id="IPR020802">
    <property type="entry name" value="TesA-like"/>
</dbReference>
<dbReference type="SUPFAM" id="SSF53474">
    <property type="entry name" value="alpha/beta-Hydrolases"/>
    <property type="match status" value="1"/>
</dbReference>
<organism evidence="4">
    <name type="scientific">Actinoplanes campanulatus</name>
    <dbReference type="NCBI Taxonomy" id="113559"/>
    <lineage>
        <taxon>Bacteria</taxon>
        <taxon>Bacillati</taxon>
        <taxon>Actinomycetota</taxon>
        <taxon>Actinomycetes</taxon>
        <taxon>Micromonosporales</taxon>
        <taxon>Micromonosporaceae</taxon>
        <taxon>Actinoplanes</taxon>
    </lineage>
</organism>
<dbReference type="RefSeq" id="WP_204299704.1">
    <property type="nucleotide sequence ID" value="NZ_BAAAGQ010000022.1"/>
</dbReference>
<dbReference type="PANTHER" id="PTHR45527">
    <property type="entry name" value="NONRIBOSOMAL PEPTIDE SYNTHETASE"/>
    <property type="match status" value="1"/>
</dbReference>
<gene>
    <name evidence="4" type="ORF">Aca07nite_68880</name>
</gene>
<accession>A0ABQ3WTT7</accession>
<evidence type="ECO:0000256" key="1">
    <source>
        <dbReference type="ARBA" id="ARBA00022450"/>
    </source>
</evidence>
<evidence type="ECO:0000256" key="2">
    <source>
        <dbReference type="ARBA" id="ARBA00022553"/>
    </source>
</evidence>
<keyword evidence="2" id="KW-0597">Phosphoprotein</keyword>
<keyword evidence="1" id="KW-0596">Phosphopantetheine</keyword>
<dbReference type="SMART" id="SM00824">
    <property type="entry name" value="PKS_TE"/>
    <property type="match status" value="1"/>
</dbReference>
<dbReference type="PROSITE" id="PS50075">
    <property type="entry name" value="CARRIER"/>
    <property type="match status" value="1"/>
</dbReference>
<dbReference type="InterPro" id="IPR036736">
    <property type="entry name" value="ACP-like_sf"/>
</dbReference>
<dbReference type="PANTHER" id="PTHR45527:SF1">
    <property type="entry name" value="FATTY ACID SYNTHASE"/>
    <property type="match status" value="1"/>
</dbReference>
<evidence type="ECO:0000259" key="3">
    <source>
        <dbReference type="PROSITE" id="PS50075"/>
    </source>
</evidence>
<evidence type="ECO:0000313" key="4">
    <source>
        <dbReference type="EMBL" id="GID49613.1"/>
    </source>
</evidence>
<dbReference type="InterPro" id="IPR001031">
    <property type="entry name" value="Thioesterase"/>
</dbReference>
<feature type="domain" description="Carrier" evidence="3">
    <location>
        <begin position="5"/>
        <end position="80"/>
    </location>
</feature>
<sequence length="352" mass="38266">MTTVAPRDPAELQIADLWREIIGIPEVGVHDDFFEVGGHSLLAISVVVGIRRLFGVDVTAGQLLEANTIAKLAEIVRSGNPEAPSPLARLRHGDPELAPVYGLPPVSGTTLVYVRLMQALPRNRPFWALQSVGLQPGEQPLTTVEDVAADFITRARKVHPAGKPWHLVGYSMGGVYAYEIAKQLHAAGEPVGLVGLLDTRPTADTGGDEDYALNALLRRGLKLDLDLDEVRAMAPDARAELLLTEAVAAGTVPADFDRDRLLRMVDMYRYNLDALVGYDPAGYPGTVTLYRVTDHAMEPVLLPRDLDWTRRAGELVVHDVPGHHFSMIEPGQVETIAALIDAATTTTTEEEQ</sequence>
<dbReference type="InterPro" id="IPR020806">
    <property type="entry name" value="PKS_PP-bd"/>
</dbReference>
<dbReference type="InterPro" id="IPR029058">
    <property type="entry name" value="AB_hydrolase_fold"/>
</dbReference>
<dbReference type="SUPFAM" id="SSF47336">
    <property type="entry name" value="ACP-like"/>
    <property type="match status" value="1"/>
</dbReference>
<name>A0ABQ3WTT7_9ACTN</name>
<protein>
    <recommendedName>
        <fullName evidence="3">Carrier domain-containing protein</fullName>
    </recommendedName>
</protein>
<comment type="caution">
    <text evidence="4">The sequence shown here is derived from an EMBL/GenBank/DDBJ whole genome shotgun (WGS) entry which is preliminary data.</text>
</comment>
<dbReference type="Gene3D" id="3.40.50.1820">
    <property type="entry name" value="alpha/beta hydrolase"/>
    <property type="match status" value="1"/>
</dbReference>
<dbReference type="Gene3D" id="1.10.1200.10">
    <property type="entry name" value="ACP-like"/>
    <property type="match status" value="1"/>
</dbReference>
<dbReference type="Pfam" id="PF00975">
    <property type="entry name" value="Thioesterase"/>
    <property type="match status" value="1"/>
</dbReference>
<reference evidence="4" key="1">
    <citation type="submission" date="2021-01" db="EMBL/GenBank/DDBJ databases">
        <title>Whole genome shotgun sequence of Actinoplanes capillaceus NBRC 16408.</title>
        <authorList>
            <person name="Komaki H."/>
            <person name="Tamura T."/>
        </authorList>
    </citation>
    <scope>NUCLEOTIDE SEQUENCE [LARGE SCALE GENOMIC DNA]</scope>
    <source>
        <strain evidence="4">NBRC 16408</strain>
    </source>
</reference>
<dbReference type="EMBL" id="BOMF01000129">
    <property type="protein sequence ID" value="GID49613.1"/>
    <property type="molecule type" value="Genomic_DNA"/>
</dbReference>